<dbReference type="PANTHER" id="PTHR43620:SF44">
    <property type="entry name" value="GLYCEROPHOSPHODIESTER PHOSPHODIESTERASE GDPDL6-RELATED"/>
    <property type="match status" value="1"/>
</dbReference>
<dbReference type="SUPFAM" id="SSF51695">
    <property type="entry name" value="PLC-like phosphodiesterases"/>
    <property type="match status" value="1"/>
</dbReference>
<sequence>MRLNVFLLILLLHGAAAVKPPAKWQTLSGEAPVVVARGGFSGIFPESSQYAYQIAESTSLKNVVLLCDLQLTKDGGGICQSDLRLDNSTTISSVFPKGQKTYSVNGQPLTGWFSVDFTSDQIYNNVSCEYTSFCSFSGFYSVYLTGSSDKEEIYNNFWLIFMWL</sequence>
<dbReference type="InterPro" id="IPR017946">
    <property type="entry name" value="PLC-like_Pdiesterase_TIM-brl"/>
</dbReference>
<dbReference type="GO" id="GO:0008889">
    <property type="term" value="F:glycerophosphodiester phosphodiesterase activity"/>
    <property type="evidence" value="ECO:0007669"/>
    <property type="project" value="UniProtKB-EC"/>
</dbReference>
<dbReference type="InterPro" id="IPR001711">
    <property type="entry name" value="PLipase_C_Pinositol-sp_Y"/>
</dbReference>
<evidence type="ECO:0000256" key="3">
    <source>
        <dbReference type="ARBA" id="ARBA00022798"/>
    </source>
</evidence>
<evidence type="ECO:0000256" key="5">
    <source>
        <dbReference type="ARBA" id="ARBA00047512"/>
    </source>
</evidence>
<protein>
    <recommendedName>
        <fullName evidence="1">glycerophosphodiester phosphodiesterase</fullName>
        <ecNumber evidence="1">3.1.4.46</ecNumber>
    </recommendedName>
</protein>
<feature type="domain" description="PI-PLC Y-box" evidence="7">
    <location>
        <begin position="45"/>
        <end position="112"/>
    </location>
</feature>
<dbReference type="Proteomes" id="UP000012960">
    <property type="component" value="Unplaced"/>
</dbReference>
<keyword evidence="4" id="KW-0378">Hydrolase</keyword>
<keyword evidence="10" id="KW-1185">Reference proteome</keyword>
<dbReference type="PROSITE" id="PS51704">
    <property type="entry name" value="GP_PDE"/>
    <property type="match status" value="1"/>
</dbReference>
<reference evidence="9" key="1">
    <citation type="submission" date="2021-05" db="UniProtKB">
        <authorList>
            <consortium name="EnsemblPlants"/>
        </authorList>
    </citation>
    <scope>IDENTIFICATION</scope>
    <source>
        <strain evidence="9">subsp. malaccensis</strain>
    </source>
</reference>
<feature type="domain" description="GP-PDE" evidence="8">
    <location>
        <begin position="32"/>
        <end position="164"/>
    </location>
</feature>
<dbReference type="AlphaFoldDB" id="A0A804HMB8"/>
<evidence type="ECO:0000313" key="10">
    <source>
        <dbReference type="Proteomes" id="UP000012960"/>
    </source>
</evidence>
<evidence type="ECO:0000313" key="9">
    <source>
        <dbReference type="EnsemblPlants" id="Ma00_p01580.1"/>
    </source>
</evidence>
<name>A0A804HMB8_MUSAM</name>
<dbReference type="OMA" id="DIYPNRQ"/>
<dbReference type="PROSITE" id="PS50008">
    <property type="entry name" value="PIPLC_Y_DOMAIN"/>
    <property type="match status" value="1"/>
</dbReference>
<dbReference type="Gene3D" id="3.20.20.190">
    <property type="entry name" value="Phosphatidylinositol (PI) phosphodiesterase"/>
    <property type="match status" value="1"/>
</dbReference>
<proteinExistence type="predicted"/>
<feature type="chain" id="PRO_5032717924" description="glycerophosphodiester phosphodiesterase" evidence="6">
    <location>
        <begin position="18"/>
        <end position="164"/>
    </location>
</feature>
<evidence type="ECO:0000256" key="1">
    <source>
        <dbReference type="ARBA" id="ARBA00012247"/>
    </source>
</evidence>
<dbReference type="GO" id="GO:0004435">
    <property type="term" value="F:phosphatidylinositol-4,5-bisphosphate phospholipase C activity"/>
    <property type="evidence" value="ECO:0007669"/>
    <property type="project" value="InterPro"/>
</dbReference>
<dbReference type="GO" id="GO:0035556">
    <property type="term" value="P:intracellular signal transduction"/>
    <property type="evidence" value="ECO:0007669"/>
    <property type="project" value="InterPro"/>
</dbReference>
<dbReference type="GO" id="GO:0006629">
    <property type="term" value="P:lipid metabolic process"/>
    <property type="evidence" value="ECO:0007669"/>
    <property type="project" value="InterPro"/>
</dbReference>
<dbReference type="PANTHER" id="PTHR43620">
    <property type="entry name" value="GLYCEROPHOSPHORYL DIESTER PHOSPHODIESTERASE"/>
    <property type="match status" value="1"/>
</dbReference>
<evidence type="ECO:0000256" key="4">
    <source>
        <dbReference type="ARBA" id="ARBA00022801"/>
    </source>
</evidence>
<evidence type="ECO:0000259" key="7">
    <source>
        <dbReference type="PROSITE" id="PS50008"/>
    </source>
</evidence>
<evidence type="ECO:0000256" key="6">
    <source>
        <dbReference type="SAM" id="SignalP"/>
    </source>
</evidence>
<organism evidence="9 10">
    <name type="scientific">Musa acuminata subsp. malaccensis</name>
    <name type="common">Wild banana</name>
    <name type="synonym">Musa malaccensis</name>
    <dbReference type="NCBI Taxonomy" id="214687"/>
    <lineage>
        <taxon>Eukaryota</taxon>
        <taxon>Viridiplantae</taxon>
        <taxon>Streptophyta</taxon>
        <taxon>Embryophyta</taxon>
        <taxon>Tracheophyta</taxon>
        <taxon>Spermatophyta</taxon>
        <taxon>Magnoliopsida</taxon>
        <taxon>Liliopsida</taxon>
        <taxon>Zingiberales</taxon>
        <taxon>Musaceae</taxon>
        <taxon>Musa</taxon>
    </lineage>
</organism>
<accession>A0A804HMB8</accession>
<dbReference type="Gramene" id="Ma00_t01580.1">
    <property type="protein sequence ID" value="Ma00_p01580.1"/>
    <property type="gene ID" value="Ma00_g01580"/>
</dbReference>
<dbReference type="EnsemblPlants" id="Ma00_t01580.1">
    <property type="protein sequence ID" value="Ma00_p01580.1"/>
    <property type="gene ID" value="Ma00_g01580"/>
</dbReference>
<dbReference type="GO" id="GO:0006071">
    <property type="term" value="P:glycerol metabolic process"/>
    <property type="evidence" value="ECO:0007669"/>
    <property type="project" value="UniProtKB-KW"/>
</dbReference>
<dbReference type="InterPro" id="IPR030395">
    <property type="entry name" value="GP_PDE_dom"/>
</dbReference>
<feature type="signal peptide" evidence="6">
    <location>
        <begin position="1"/>
        <end position="17"/>
    </location>
</feature>
<keyword evidence="3" id="KW-0319">Glycerol metabolism</keyword>
<comment type="catalytic activity">
    <reaction evidence="5">
        <text>a sn-glycero-3-phosphodiester + H2O = an alcohol + sn-glycerol 3-phosphate + H(+)</text>
        <dbReference type="Rhea" id="RHEA:12969"/>
        <dbReference type="ChEBI" id="CHEBI:15377"/>
        <dbReference type="ChEBI" id="CHEBI:15378"/>
        <dbReference type="ChEBI" id="CHEBI:30879"/>
        <dbReference type="ChEBI" id="CHEBI:57597"/>
        <dbReference type="ChEBI" id="CHEBI:83408"/>
        <dbReference type="EC" id="3.1.4.46"/>
    </reaction>
</comment>
<keyword evidence="2 6" id="KW-0732">Signal</keyword>
<evidence type="ECO:0000259" key="8">
    <source>
        <dbReference type="PROSITE" id="PS51704"/>
    </source>
</evidence>
<evidence type="ECO:0000256" key="2">
    <source>
        <dbReference type="ARBA" id="ARBA00022729"/>
    </source>
</evidence>
<dbReference type="InParanoid" id="A0A804HMB8"/>
<dbReference type="EC" id="3.1.4.46" evidence="1"/>